<keyword evidence="1" id="KW-0472">Membrane</keyword>
<dbReference type="KEGG" id="dpx:DAPPUDRAFT_224882"/>
<feature type="transmembrane region" description="Helical" evidence="1">
    <location>
        <begin position="12"/>
        <end position="35"/>
    </location>
</feature>
<evidence type="ECO:0000256" key="1">
    <source>
        <dbReference type="SAM" id="Phobius"/>
    </source>
</evidence>
<reference evidence="2 3" key="1">
    <citation type="journal article" date="2011" name="Science">
        <title>The ecoresponsive genome of Daphnia pulex.</title>
        <authorList>
            <person name="Colbourne J.K."/>
            <person name="Pfrender M.E."/>
            <person name="Gilbert D."/>
            <person name="Thomas W.K."/>
            <person name="Tucker A."/>
            <person name="Oakley T.H."/>
            <person name="Tokishita S."/>
            <person name="Aerts A."/>
            <person name="Arnold G.J."/>
            <person name="Basu M.K."/>
            <person name="Bauer D.J."/>
            <person name="Caceres C.E."/>
            <person name="Carmel L."/>
            <person name="Casola C."/>
            <person name="Choi J.H."/>
            <person name="Detter J.C."/>
            <person name="Dong Q."/>
            <person name="Dusheyko S."/>
            <person name="Eads B.D."/>
            <person name="Frohlich T."/>
            <person name="Geiler-Samerotte K.A."/>
            <person name="Gerlach D."/>
            <person name="Hatcher P."/>
            <person name="Jogdeo S."/>
            <person name="Krijgsveld J."/>
            <person name="Kriventseva E.V."/>
            <person name="Kultz D."/>
            <person name="Laforsch C."/>
            <person name="Lindquist E."/>
            <person name="Lopez J."/>
            <person name="Manak J.R."/>
            <person name="Muller J."/>
            <person name="Pangilinan J."/>
            <person name="Patwardhan R.P."/>
            <person name="Pitluck S."/>
            <person name="Pritham E.J."/>
            <person name="Rechtsteiner A."/>
            <person name="Rho M."/>
            <person name="Rogozin I.B."/>
            <person name="Sakarya O."/>
            <person name="Salamov A."/>
            <person name="Schaack S."/>
            <person name="Shapiro H."/>
            <person name="Shiga Y."/>
            <person name="Skalitzky C."/>
            <person name="Smith Z."/>
            <person name="Souvorov A."/>
            <person name="Sung W."/>
            <person name="Tang Z."/>
            <person name="Tsuchiya D."/>
            <person name="Tu H."/>
            <person name="Vos H."/>
            <person name="Wang M."/>
            <person name="Wolf Y.I."/>
            <person name="Yamagata H."/>
            <person name="Yamada T."/>
            <person name="Ye Y."/>
            <person name="Shaw J.R."/>
            <person name="Andrews J."/>
            <person name="Crease T.J."/>
            <person name="Tang H."/>
            <person name="Lucas S.M."/>
            <person name="Robertson H.M."/>
            <person name="Bork P."/>
            <person name="Koonin E.V."/>
            <person name="Zdobnov E.M."/>
            <person name="Grigoriev I.V."/>
            <person name="Lynch M."/>
            <person name="Boore J.L."/>
        </authorList>
    </citation>
    <scope>NUCLEOTIDE SEQUENCE [LARGE SCALE GENOMIC DNA]</scope>
</reference>
<accession>E9GKS9</accession>
<dbReference type="EMBL" id="GL732550">
    <property type="protein sequence ID" value="EFX79733.1"/>
    <property type="molecule type" value="Genomic_DNA"/>
</dbReference>
<dbReference type="HOGENOM" id="CLU_947510_0_0_1"/>
<keyword evidence="3" id="KW-1185">Reference proteome</keyword>
<proteinExistence type="predicted"/>
<evidence type="ECO:0000313" key="3">
    <source>
        <dbReference type="Proteomes" id="UP000000305"/>
    </source>
</evidence>
<organism evidence="2 3">
    <name type="scientific">Daphnia pulex</name>
    <name type="common">Water flea</name>
    <dbReference type="NCBI Taxonomy" id="6669"/>
    <lineage>
        <taxon>Eukaryota</taxon>
        <taxon>Metazoa</taxon>
        <taxon>Ecdysozoa</taxon>
        <taxon>Arthropoda</taxon>
        <taxon>Crustacea</taxon>
        <taxon>Branchiopoda</taxon>
        <taxon>Diplostraca</taxon>
        <taxon>Cladocera</taxon>
        <taxon>Anomopoda</taxon>
        <taxon>Daphniidae</taxon>
        <taxon>Daphnia</taxon>
    </lineage>
</organism>
<feature type="transmembrane region" description="Helical" evidence="1">
    <location>
        <begin position="91"/>
        <end position="111"/>
    </location>
</feature>
<name>E9GKS9_DAPPU</name>
<dbReference type="InParanoid" id="E9GKS9"/>
<feature type="transmembrane region" description="Helical" evidence="1">
    <location>
        <begin position="138"/>
        <end position="159"/>
    </location>
</feature>
<keyword evidence="1" id="KW-0812">Transmembrane</keyword>
<sequence length="294" mass="32952">MASEELSSIVHRLFVVGYSLTTCLAIMVSVSSGVVTDYWKETIDGCILYSDIYQDIPTHNSKGQPIQQQSKIPVHNSSWVMIGSDISVCNYTTFTPIFFIFIAMMCISYHLRNLFCKHCWRAEESDVKSDFWEMMVRLLVVFSLLMTLLALVVACVLTHGHDYTCSGLRHYVTSQGLSPWLGISSLQIHELFERLDCGFFYSALDHGLKLVTEHDDENEGITKAIAAAAMASSNSASIIDSNSALEVAMATGWFQFFVWLALAVANIWLAIRLKIQMLPESLNLPAIPNIFNKE</sequence>
<dbReference type="OrthoDB" id="6341819at2759"/>
<protein>
    <submittedName>
        <fullName evidence="2">Uncharacterized protein</fullName>
    </submittedName>
</protein>
<dbReference type="Proteomes" id="UP000000305">
    <property type="component" value="Unassembled WGS sequence"/>
</dbReference>
<keyword evidence="1" id="KW-1133">Transmembrane helix</keyword>
<evidence type="ECO:0000313" key="2">
    <source>
        <dbReference type="EMBL" id="EFX79733.1"/>
    </source>
</evidence>
<dbReference type="AlphaFoldDB" id="E9GKS9"/>
<gene>
    <name evidence="2" type="ORF">DAPPUDRAFT_224882</name>
</gene>
<feature type="transmembrane region" description="Helical" evidence="1">
    <location>
        <begin position="252"/>
        <end position="271"/>
    </location>
</feature>